<organism evidence="2 3">
    <name type="scientific">Caulochytrium protostelioides</name>
    <dbReference type="NCBI Taxonomy" id="1555241"/>
    <lineage>
        <taxon>Eukaryota</taxon>
        <taxon>Fungi</taxon>
        <taxon>Fungi incertae sedis</taxon>
        <taxon>Chytridiomycota</taxon>
        <taxon>Chytridiomycota incertae sedis</taxon>
        <taxon>Chytridiomycetes</taxon>
        <taxon>Caulochytriales</taxon>
        <taxon>Caulochytriaceae</taxon>
        <taxon>Caulochytrium</taxon>
    </lineage>
</organism>
<dbReference type="AlphaFoldDB" id="A0A4P9WPD5"/>
<gene>
    <name evidence="2" type="ORF">CAUPRSCDRAFT_9456</name>
</gene>
<sequence>RGLAKNSFDPSMVRGPLEPIDPLTDLTTEEQQSLDEWALFFANKYPHIGKLVSANERETEQAAAKAPSKHE</sequence>
<accession>A0A4P9WPD5</accession>
<feature type="region of interest" description="Disordered" evidence="1">
    <location>
        <begin position="1"/>
        <end position="21"/>
    </location>
</feature>
<feature type="non-terminal residue" evidence="2">
    <location>
        <position position="1"/>
    </location>
</feature>
<name>A0A4P9WPD5_9FUNG</name>
<dbReference type="Gene3D" id="3.10.120.10">
    <property type="entry name" value="Cytochrome b5-like heme/steroid binding domain"/>
    <property type="match status" value="1"/>
</dbReference>
<dbReference type="EMBL" id="ML013584">
    <property type="protein sequence ID" value="RKO95009.1"/>
    <property type="molecule type" value="Genomic_DNA"/>
</dbReference>
<dbReference type="Proteomes" id="UP000268535">
    <property type="component" value="Unassembled WGS sequence"/>
</dbReference>
<reference evidence="3" key="1">
    <citation type="journal article" date="2018" name="Nat. Microbiol.">
        <title>Leveraging single-cell genomics to expand the fungal tree of life.</title>
        <authorList>
            <person name="Ahrendt S.R."/>
            <person name="Quandt C.A."/>
            <person name="Ciobanu D."/>
            <person name="Clum A."/>
            <person name="Salamov A."/>
            <person name="Andreopoulos B."/>
            <person name="Cheng J.F."/>
            <person name="Woyke T."/>
            <person name="Pelin A."/>
            <person name="Henrissat B."/>
            <person name="Reynolds N.K."/>
            <person name="Benny G.L."/>
            <person name="Smith M.E."/>
            <person name="James T.Y."/>
            <person name="Grigoriev I.V."/>
        </authorList>
    </citation>
    <scope>NUCLEOTIDE SEQUENCE [LARGE SCALE GENOMIC DNA]</scope>
    <source>
        <strain evidence="3">ATCC 52028</strain>
    </source>
</reference>
<proteinExistence type="predicted"/>
<evidence type="ECO:0000313" key="2">
    <source>
        <dbReference type="EMBL" id="RKO95009.1"/>
    </source>
</evidence>
<evidence type="ECO:0000256" key="1">
    <source>
        <dbReference type="SAM" id="MobiDB-lite"/>
    </source>
</evidence>
<protein>
    <recommendedName>
        <fullName evidence="4">Cytochrome b5 heme-binding domain-containing protein</fullName>
    </recommendedName>
</protein>
<dbReference type="InterPro" id="IPR036400">
    <property type="entry name" value="Cyt_B5-like_heme/steroid_sf"/>
</dbReference>
<evidence type="ECO:0008006" key="4">
    <source>
        <dbReference type="Google" id="ProtNLM"/>
    </source>
</evidence>
<evidence type="ECO:0000313" key="3">
    <source>
        <dbReference type="Proteomes" id="UP000268535"/>
    </source>
</evidence>